<dbReference type="Gene3D" id="3.30.460.80">
    <property type="entry name" value="NADH:ubiquinone oxidoreductase, 30kDa subunit"/>
    <property type="match status" value="1"/>
</dbReference>
<feature type="domain" description="NADH:ubiquinone oxidoreductase 30kDa subunit" evidence="5">
    <location>
        <begin position="132"/>
        <end position="245"/>
    </location>
</feature>
<gene>
    <name evidence="6" type="ORF">GH754_07605</name>
</gene>
<feature type="compositionally biased region" description="Basic residues" evidence="4">
    <location>
        <begin position="67"/>
        <end position="81"/>
    </location>
</feature>
<dbReference type="SUPFAM" id="SSF143243">
    <property type="entry name" value="Nqo5-like"/>
    <property type="match status" value="1"/>
</dbReference>
<feature type="compositionally biased region" description="Low complexity" evidence="4">
    <location>
        <begin position="1"/>
        <end position="12"/>
    </location>
</feature>
<evidence type="ECO:0000313" key="6">
    <source>
        <dbReference type="EMBL" id="MRG86189.1"/>
    </source>
</evidence>
<organism evidence="6 7">
    <name type="scientific">Salinibacillus xinjiangensis</name>
    <dbReference type="NCBI Taxonomy" id="1229268"/>
    <lineage>
        <taxon>Bacteria</taxon>
        <taxon>Bacillati</taxon>
        <taxon>Bacillota</taxon>
        <taxon>Bacilli</taxon>
        <taxon>Bacillales</taxon>
        <taxon>Bacillaceae</taxon>
        <taxon>Salinibacillus</taxon>
    </lineage>
</organism>
<dbReference type="InterPro" id="IPR001268">
    <property type="entry name" value="NADH_UbQ_OxRdtase_30kDa_su"/>
</dbReference>
<evidence type="ECO:0000313" key="7">
    <source>
        <dbReference type="Proteomes" id="UP000480185"/>
    </source>
</evidence>
<dbReference type="InterPro" id="IPR010218">
    <property type="entry name" value="NADH_DH_suC"/>
</dbReference>
<evidence type="ECO:0000256" key="1">
    <source>
        <dbReference type="ARBA" id="ARBA00007569"/>
    </source>
</evidence>
<proteinExistence type="inferred from homology"/>
<dbReference type="GO" id="GO:0016651">
    <property type="term" value="F:oxidoreductase activity, acting on NAD(P)H"/>
    <property type="evidence" value="ECO:0007669"/>
    <property type="project" value="InterPro"/>
</dbReference>
<evidence type="ECO:0000256" key="2">
    <source>
        <dbReference type="ARBA" id="ARBA00022448"/>
    </source>
</evidence>
<name>A0A6G1X5I8_9BACI</name>
<dbReference type="PANTHER" id="PTHR10884">
    <property type="entry name" value="NADH DEHYDROGENASE UBIQUINONE IRON-SULFUR PROTEIN 3"/>
    <property type="match status" value="1"/>
</dbReference>
<feature type="region of interest" description="Disordered" evidence="4">
    <location>
        <begin position="1"/>
        <end position="98"/>
    </location>
</feature>
<protein>
    <recommendedName>
        <fullName evidence="3">NAD(P)H dehydrogenase subunit J</fullName>
    </recommendedName>
</protein>
<dbReference type="InterPro" id="IPR037232">
    <property type="entry name" value="NADH_quin_OxRdtase_su_C/D-like"/>
</dbReference>
<dbReference type="Pfam" id="PF00329">
    <property type="entry name" value="Complex1_30kDa"/>
    <property type="match status" value="1"/>
</dbReference>
<dbReference type="NCBIfam" id="TIGR01961">
    <property type="entry name" value="NuoC_fam"/>
    <property type="match status" value="1"/>
</dbReference>
<feature type="compositionally biased region" description="Basic and acidic residues" evidence="4">
    <location>
        <begin position="14"/>
        <end position="66"/>
    </location>
</feature>
<dbReference type="GO" id="GO:0008137">
    <property type="term" value="F:NADH dehydrogenase (ubiquinone) activity"/>
    <property type="evidence" value="ECO:0007669"/>
    <property type="project" value="InterPro"/>
</dbReference>
<dbReference type="RefSeq" id="WP_323741902.1">
    <property type="nucleotide sequence ID" value="NZ_WJNH01000004.1"/>
</dbReference>
<evidence type="ECO:0000259" key="5">
    <source>
        <dbReference type="Pfam" id="PF00329"/>
    </source>
</evidence>
<dbReference type="EMBL" id="WJNH01000004">
    <property type="protein sequence ID" value="MRG86189.1"/>
    <property type="molecule type" value="Genomic_DNA"/>
</dbReference>
<dbReference type="AlphaFoldDB" id="A0A6G1X5I8"/>
<accession>A0A6G1X5I8</accession>
<keyword evidence="7" id="KW-1185">Reference proteome</keyword>
<evidence type="ECO:0000256" key="3">
    <source>
        <dbReference type="ARBA" id="ARBA00031773"/>
    </source>
</evidence>
<evidence type="ECO:0000256" key="4">
    <source>
        <dbReference type="SAM" id="MobiDB-lite"/>
    </source>
</evidence>
<sequence length="251" mass="29082">MTDENQNQPQSNEENEKSKVEETKNQADESQKEPKAEPTTPKEESPSNKESTKNAKEDTSAKTDKPKPKKDRPKRPRKPRAKKEEKPEDLGPSPNQPILDHYVNVIKTNLGEEAIEEASINRNSKDLPTIVATPKSYFQIAKLLRDHEELQFNYLSDLHGIDYETHMEMYVYLYSMTKKYSVALKVKVDREHPVVDSLTPIWQGANWPESEAYDLLGIQFNNHPDLKRILLGEDWEGYPLRKDYEPYDVEV</sequence>
<comment type="similarity">
    <text evidence="1">Belongs to the complex I 30 kDa subunit family.</text>
</comment>
<dbReference type="Proteomes" id="UP000480185">
    <property type="component" value="Unassembled WGS sequence"/>
</dbReference>
<reference evidence="6 7" key="1">
    <citation type="submission" date="2019-11" db="EMBL/GenBank/DDBJ databases">
        <authorList>
            <person name="Li J."/>
        </authorList>
    </citation>
    <scope>NUCLEOTIDE SEQUENCE [LARGE SCALE GENOMIC DNA]</scope>
    <source>
        <strain evidence="6 7">J4</strain>
    </source>
</reference>
<comment type="caution">
    <text evidence="6">The sequence shown here is derived from an EMBL/GenBank/DDBJ whole genome shotgun (WGS) entry which is preliminary data.</text>
</comment>
<keyword evidence="2" id="KW-0813">Transport</keyword>
<dbReference type="PANTHER" id="PTHR10884:SF14">
    <property type="entry name" value="NADH DEHYDROGENASE [UBIQUINONE] IRON-SULFUR PROTEIN 3, MITOCHONDRIAL"/>
    <property type="match status" value="1"/>
</dbReference>